<dbReference type="PANTHER" id="PTHR32268:SF11">
    <property type="entry name" value="HOMOSERINE O-ACETYLTRANSFERASE"/>
    <property type="match status" value="1"/>
</dbReference>
<dbReference type="InterPro" id="IPR029058">
    <property type="entry name" value="AB_hydrolase_fold"/>
</dbReference>
<dbReference type="PANTHER" id="PTHR32268">
    <property type="entry name" value="HOMOSERINE O-ACETYLTRANSFERASE"/>
    <property type="match status" value="1"/>
</dbReference>
<accession>A0ABQ6JQV4</accession>
<evidence type="ECO:0000313" key="2">
    <source>
        <dbReference type="Proteomes" id="UP001157017"/>
    </source>
</evidence>
<keyword evidence="2" id="KW-1185">Reference proteome</keyword>
<proteinExistence type="predicted"/>
<protein>
    <recommendedName>
        <fullName evidence="3">Homoserine O-acetyltransferase</fullName>
    </recommendedName>
</protein>
<evidence type="ECO:0008006" key="3">
    <source>
        <dbReference type="Google" id="ProtNLM"/>
    </source>
</evidence>
<evidence type="ECO:0000313" key="1">
    <source>
        <dbReference type="EMBL" id="GMA89207.1"/>
    </source>
</evidence>
<name>A0ABQ6JQV4_9ACTN</name>
<reference evidence="2" key="1">
    <citation type="journal article" date="2019" name="Int. J. Syst. Evol. Microbiol.">
        <title>The Global Catalogue of Microorganisms (GCM) 10K type strain sequencing project: providing services to taxonomists for standard genome sequencing and annotation.</title>
        <authorList>
            <consortium name="The Broad Institute Genomics Platform"/>
            <consortium name="The Broad Institute Genome Sequencing Center for Infectious Disease"/>
            <person name="Wu L."/>
            <person name="Ma J."/>
        </authorList>
    </citation>
    <scope>NUCLEOTIDE SEQUENCE [LARGE SCALE GENOMIC DNA]</scope>
    <source>
        <strain evidence="2">NBRC 108730</strain>
    </source>
</reference>
<dbReference type="Gene3D" id="3.40.50.1820">
    <property type="entry name" value="alpha/beta hydrolase"/>
    <property type="match status" value="1"/>
</dbReference>
<dbReference type="Proteomes" id="UP001157017">
    <property type="component" value="Unassembled WGS sequence"/>
</dbReference>
<dbReference type="SUPFAM" id="SSF53474">
    <property type="entry name" value="alpha/beta-Hydrolases"/>
    <property type="match status" value="1"/>
</dbReference>
<dbReference type="EMBL" id="BSUZ01000001">
    <property type="protein sequence ID" value="GMA89207.1"/>
    <property type="molecule type" value="Genomic_DNA"/>
</dbReference>
<dbReference type="InterPro" id="IPR008220">
    <property type="entry name" value="HAT_MetX-like"/>
</dbReference>
<sequence length="121" mass="12962">MAATRSRAYLDHHAGKAARRFDPGSYLVLTEAMSSHDVGRGRGGLDAALARVRADVVVAAVDSDRLYPPRLSQRLSAALPGAPAVRTVHSDYGHDGFLIETHQVGALAREVLGRQAVRHQA</sequence>
<gene>
    <name evidence="1" type="ORF">GCM10025868_44570</name>
</gene>
<comment type="caution">
    <text evidence="1">The sequence shown here is derived from an EMBL/GenBank/DDBJ whole genome shotgun (WGS) entry which is preliminary data.</text>
</comment>
<organism evidence="1 2">
    <name type="scientific">Angustibacter aerolatus</name>
    <dbReference type="NCBI Taxonomy" id="1162965"/>
    <lineage>
        <taxon>Bacteria</taxon>
        <taxon>Bacillati</taxon>
        <taxon>Actinomycetota</taxon>
        <taxon>Actinomycetes</taxon>
        <taxon>Kineosporiales</taxon>
        <taxon>Kineosporiaceae</taxon>
    </lineage>
</organism>